<reference evidence="1 2" key="1">
    <citation type="submission" date="2016-10" db="EMBL/GenBank/DDBJ databases">
        <authorList>
            <person name="de Groot N.N."/>
        </authorList>
    </citation>
    <scope>NUCLEOTIDE SEQUENCE [LARGE SCALE GENOMIC DNA]</scope>
    <source>
        <strain evidence="1 2">LMG 25475</strain>
    </source>
</reference>
<dbReference type="Proteomes" id="UP000243378">
    <property type="component" value="Unassembled WGS sequence"/>
</dbReference>
<proteinExistence type="predicted"/>
<name>A0A1G7HL92_9GAMM</name>
<accession>A0A1G7HL92</accession>
<evidence type="ECO:0000313" key="1">
    <source>
        <dbReference type="EMBL" id="SDF01034.1"/>
    </source>
</evidence>
<dbReference type="EMBL" id="FNBM01000001">
    <property type="protein sequence ID" value="SDF01034.1"/>
    <property type="molecule type" value="Genomic_DNA"/>
</dbReference>
<protein>
    <submittedName>
        <fullName evidence="1">Uncharacterized protein</fullName>
    </submittedName>
</protein>
<gene>
    <name evidence="1" type="ORF">SAMN05216381_0695</name>
</gene>
<dbReference type="STRING" id="640205.SAMN05216381_0695"/>
<evidence type="ECO:0000313" key="2">
    <source>
        <dbReference type="Proteomes" id="UP000243378"/>
    </source>
</evidence>
<sequence length="55" mass="6276">MRRPMSNRTHHSYQLVHAAGSPQCAPYASHKDSLPLVGFPGAHHFTEDLHEDRRK</sequence>
<dbReference type="AlphaFoldDB" id="A0A1G7HL92"/>
<organism evidence="1 2">
    <name type="scientific">Phytopseudomonas seleniipraecipitans</name>
    <dbReference type="NCBI Taxonomy" id="640205"/>
    <lineage>
        <taxon>Bacteria</taxon>
        <taxon>Pseudomonadati</taxon>
        <taxon>Pseudomonadota</taxon>
        <taxon>Gammaproteobacteria</taxon>
        <taxon>Pseudomonadales</taxon>
        <taxon>Pseudomonadaceae</taxon>
        <taxon>Phytopseudomonas</taxon>
    </lineage>
</organism>